<evidence type="ECO:0000256" key="1">
    <source>
        <dbReference type="SAM" id="Phobius"/>
    </source>
</evidence>
<evidence type="ECO:0000313" key="2">
    <source>
        <dbReference type="EMBL" id="MFC5468299.1"/>
    </source>
</evidence>
<feature type="transmembrane region" description="Helical" evidence="1">
    <location>
        <begin position="134"/>
        <end position="151"/>
    </location>
</feature>
<dbReference type="Proteomes" id="UP001596105">
    <property type="component" value="Unassembled WGS sequence"/>
</dbReference>
<accession>A0ABW0LQY3</accession>
<comment type="caution">
    <text evidence="2">The sequence shown here is derived from an EMBL/GenBank/DDBJ whole genome shotgun (WGS) entry which is preliminary data.</text>
</comment>
<feature type="transmembrane region" description="Helical" evidence="1">
    <location>
        <begin position="6"/>
        <end position="25"/>
    </location>
</feature>
<feature type="transmembrane region" description="Helical" evidence="1">
    <location>
        <begin position="61"/>
        <end position="84"/>
    </location>
</feature>
<keyword evidence="1" id="KW-0472">Membrane</keyword>
<protein>
    <submittedName>
        <fullName evidence="2">DUF3995 domain-containing protein</fullName>
    </submittedName>
</protein>
<organism evidence="2 3">
    <name type="scientific">Cohnella suwonensis</name>
    <dbReference type="NCBI Taxonomy" id="696072"/>
    <lineage>
        <taxon>Bacteria</taxon>
        <taxon>Bacillati</taxon>
        <taxon>Bacillota</taxon>
        <taxon>Bacilli</taxon>
        <taxon>Bacillales</taxon>
        <taxon>Paenibacillaceae</taxon>
        <taxon>Cohnella</taxon>
    </lineage>
</organism>
<dbReference type="InterPro" id="IPR025058">
    <property type="entry name" value="DUF3995"/>
</dbReference>
<gene>
    <name evidence="2" type="ORF">ACFPPD_06170</name>
</gene>
<feature type="transmembrane region" description="Helical" evidence="1">
    <location>
        <begin position="96"/>
        <end position="113"/>
    </location>
</feature>
<sequence>MAEVLAWLVGGVLVVLCGIHAYWAFGGKRGYEAALPEVGSSGGFERASDAKKEKAFRPGKLATLLVAALLAVAAWATLELGGAVPRALFSERLSQAGGWFLGALFLVRAVGDFKYLGLFKRLKGTTFARWDTKLYTPLCFLLGSALLTITVL</sequence>
<keyword evidence="1" id="KW-0812">Transmembrane</keyword>
<name>A0ABW0LQY3_9BACL</name>
<keyword evidence="3" id="KW-1185">Reference proteome</keyword>
<evidence type="ECO:0000313" key="3">
    <source>
        <dbReference type="Proteomes" id="UP001596105"/>
    </source>
</evidence>
<reference evidence="3" key="1">
    <citation type="journal article" date="2019" name="Int. J. Syst. Evol. Microbiol.">
        <title>The Global Catalogue of Microorganisms (GCM) 10K type strain sequencing project: providing services to taxonomists for standard genome sequencing and annotation.</title>
        <authorList>
            <consortium name="The Broad Institute Genomics Platform"/>
            <consortium name="The Broad Institute Genome Sequencing Center for Infectious Disease"/>
            <person name="Wu L."/>
            <person name="Ma J."/>
        </authorList>
    </citation>
    <scope>NUCLEOTIDE SEQUENCE [LARGE SCALE GENOMIC DNA]</scope>
    <source>
        <strain evidence="3">CCUG 57113</strain>
    </source>
</reference>
<dbReference type="EMBL" id="JBHSMH010000009">
    <property type="protein sequence ID" value="MFC5468299.1"/>
    <property type="molecule type" value="Genomic_DNA"/>
</dbReference>
<keyword evidence="1" id="KW-1133">Transmembrane helix</keyword>
<dbReference type="Pfam" id="PF13160">
    <property type="entry name" value="DUF3995"/>
    <property type="match status" value="1"/>
</dbReference>
<dbReference type="RefSeq" id="WP_209751828.1">
    <property type="nucleotide sequence ID" value="NZ_JBHSMH010000009.1"/>
</dbReference>
<proteinExistence type="predicted"/>